<keyword evidence="2" id="KW-1133">Transmembrane helix</keyword>
<protein>
    <recommendedName>
        <fullName evidence="5">DUF1622 domain-containing protein</fullName>
    </recommendedName>
</protein>
<evidence type="ECO:0000313" key="4">
    <source>
        <dbReference type="Proteomes" id="UP000751190"/>
    </source>
</evidence>
<evidence type="ECO:0000256" key="1">
    <source>
        <dbReference type="SAM" id="MobiDB-lite"/>
    </source>
</evidence>
<gene>
    <name evidence="3" type="ORF">KFE25_005689</name>
</gene>
<dbReference type="InterPro" id="IPR012427">
    <property type="entry name" value="DUF1622"/>
</dbReference>
<evidence type="ECO:0000313" key="3">
    <source>
        <dbReference type="EMBL" id="KAG8459178.1"/>
    </source>
</evidence>
<feature type="transmembrane region" description="Helical" evidence="2">
    <location>
        <begin position="94"/>
        <end position="114"/>
    </location>
</feature>
<evidence type="ECO:0008006" key="5">
    <source>
        <dbReference type="Google" id="ProtNLM"/>
    </source>
</evidence>
<dbReference type="OrthoDB" id="10574321at2759"/>
<keyword evidence="4" id="KW-1185">Reference proteome</keyword>
<dbReference type="EMBL" id="JAGTXO010000043">
    <property type="protein sequence ID" value="KAG8459178.1"/>
    <property type="molecule type" value="Genomic_DNA"/>
</dbReference>
<dbReference type="AlphaFoldDB" id="A0A8J5X9F7"/>
<organism evidence="3 4">
    <name type="scientific">Diacronema lutheri</name>
    <name type="common">Unicellular marine alga</name>
    <name type="synonym">Monochrysis lutheri</name>
    <dbReference type="NCBI Taxonomy" id="2081491"/>
    <lineage>
        <taxon>Eukaryota</taxon>
        <taxon>Haptista</taxon>
        <taxon>Haptophyta</taxon>
        <taxon>Pavlovophyceae</taxon>
        <taxon>Pavlovales</taxon>
        <taxon>Pavlovaceae</taxon>
        <taxon>Diacronema</taxon>
    </lineage>
</organism>
<accession>A0A8J5X9F7</accession>
<comment type="caution">
    <text evidence="3">The sequence shown here is derived from an EMBL/GenBank/DDBJ whole genome shotgun (WGS) entry which is preliminary data.</text>
</comment>
<sequence>MRSWTFRPTARPAASPARAFERVEHDVSGRGQWHEAIELGVFATNATGAALLIAAVALAVLNLVMLLLCTLIGVRGRLFFPLDSRLHGGELSLITVRISLGALVCCALQLLVVADILDTMGHPVERLAFETLGKLLFVVIIREGLAYVTAAELGHLRQEQEQRARAAADLAAGSRSDDHATTMQTPQRPNGAAEAKPRL</sequence>
<feature type="region of interest" description="Disordered" evidence="1">
    <location>
        <begin position="164"/>
        <end position="199"/>
    </location>
</feature>
<dbReference type="Pfam" id="PF07784">
    <property type="entry name" value="DUF1622"/>
    <property type="match status" value="1"/>
</dbReference>
<name>A0A8J5X9F7_DIALT</name>
<keyword evidence="2" id="KW-0812">Transmembrane</keyword>
<feature type="transmembrane region" description="Helical" evidence="2">
    <location>
        <begin position="49"/>
        <end position="74"/>
    </location>
</feature>
<proteinExistence type="predicted"/>
<dbReference type="Proteomes" id="UP000751190">
    <property type="component" value="Unassembled WGS sequence"/>
</dbReference>
<reference evidence="3" key="1">
    <citation type="submission" date="2021-05" db="EMBL/GenBank/DDBJ databases">
        <title>The genome of the haptophyte Pavlova lutheri (Diacronema luteri, Pavlovales) - a model for lipid biosynthesis in eukaryotic algae.</title>
        <authorList>
            <person name="Hulatt C.J."/>
            <person name="Posewitz M.C."/>
        </authorList>
    </citation>
    <scope>NUCLEOTIDE SEQUENCE</scope>
    <source>
        <strain evidence="3">NIVA-4/92</strain>
    </source>
</reference>
<evidence type="ECO:0000256" key="2">
    <source>
        <dbReference type="SAM" id="Phobius"/>
    </source>
</evidence>
<keyword evidence="2" id="KW-0472">Membrane</keyword>